<reference evidence="1 2" key="1">
    <citation type="submission" date="2020-06" db="EMBL/GenBank/DDBJ databases">
        <title>Actinokineospora xiongansis sp. nov., isolated from soil of Baiyangdian.</title>
        <authorList>
            <person name="Zhang X."/>
        </authorList>
    </citation>
    <scope>NUCLEOTIDE SEQUENCE [LARGE SCALE GENOMIC DNA]</scope>
    <source>
        <strain evidence="1 2">HBU206404</strain>
    </source>
</reference>
<dbReference type="EMBL" id="JABVED010000029">
    <property type="protein sequence ID" value="MBC6451415.1"/>
    <property type="molecule type" value="Genomic_DNA"/>
</dbReference>
<dbReference type="Proteomes" id="UP000734823">
    <property type="component" value="Unassembled WGS sequence"/>
</dbReference>
<organism evidence="1 2">
    <name type="scientific">Actinokineospora xionganensis</name>
    <dbReference type="NCBI Taxonomy" id="2684470"/>
    <lineage>
        <taxon>Bacteria</taxon>
        <taxon>Bacillati</taxon>
        <taxon>Actinomycetota</taxon>
        <taxon>Actinomycetes</taxon>
        <taxon>Pseudonocardiales</taxon>
        <taxon>Pseudonocardiaceae</taxon>
        <taxon>Actinokineospora</taxon>
    </lineage>
</organism>
<sequence length="59" mass="6109">MDTATDSVTDRDSAIDDEAINDAVAGLNGLDALPVADHVERYDTVHVALTAALAGIDKV</sequence>
<accession>A0ABR7LFI3</accession>
<evidence type="ECO:0000313" key="2">
    <source>
        <dbReference type="Proteomes" id="UP000734823"/>
    </source>
</evidence>
<evidence type="ECO:0008006" key="3">
    <source>
        <dbReference type="Google" id="ProtNLM"/>
    </source>
</evidence>
<gene>
    <name evidence="1" type="ORF">GPZ80_30070</name>
</gene>
<comment type="caution">
    <text evidence="1">The sequence shown here is derived from an EMBL/GenBank/DDBJ whole genome shotgun (WGS) entry which is preliminary data.</text>
</comment>
<protein>
    <recommendedName>
        <fullName evidence="3">FXSXX-COOH protein</fullName>
    </recommendedName>
</protein>
<evidence type="ECO:0000313" key="1">
    <source>
        <dbReference type="EMBL" id="MBC6451415.1"/>
    </source>
</evidence>
<proteinExistence type="predicted"/>
<keyword evidence="2" id="KW-1185">Reference proteome</keyword>
<name>A0ABR7LFI3_9PSEU</name>